<evidence type="ECO:0000259" key="15">
    <source>
        <dbReference type="Pfam" id="PF00593"/>
    </source>
</evidence>
<dbReference type="InterPro" id="IPR036942">
    <property type="entry name" value="Beta-barrel_TonB_sf"/>
</dbReference>
<keyword evidence="17" id="KW-0675">Receptor</keyword>
<evidence type="ECO:0000256" key="11">
    <source>
        <dbReference type="ARBA" id="ARBA00023237"/>
    </source>
</evidence>
<evidence type="ECO:0000256" key="14">
    <source>
        <dbReference type="SAM" id="MobiDB-lite"/>
    </source>
</evidence>
<evidence type="ECO:0000256" key="9">
    <source>
        <dbReference type="ARBA" id="ARBA00023077"/>
    </source>
</evidence>
<gene>
    <name evidence="17" type="ORF">GCM10007872_09260</name>
</gene>
<evidence type="ECO:0000256" key="5">
    <source>
        <dbReference type="ARBA" id="ARBA00022692"/>
    </source>
</evidence>
<dbReference type="PROSITE" id="PS52016">
    <property type="entry name" value="TONB_DEPENDENT_REC_3"/>
    <property type="match status" value="1"/>
</dbReference>
<feature type="domain" description="TonB-dependent receptor plug" evidence="16">
    <location>
        <begin position="103"/>
        <end position="194"/>
    </location>
</feature>
<dbReference type="InterPro" id="IPR012910">
    <property type="entry name" value="Plug_dom"/>
</dbReference>
<dbReference type="PANTHER" id="PTHR32552">
    <property type="entry name" value="FERRICHROME IRON RECEPTOR-RELATED"/>
    <property type="match status" value="1"/>
</dbReference>
<evidence type="ECO:0000256" key="4">
    <source>
        <dbReference type="ARBA" id="ARBA00022496"/>
    </source>
</evidence>
<feature type="compositionally biased region" description="Polar residues" evidence="14">
    <location>
        <begin position="75"/>
        <end position="84"/>
    </location>
</feature>
<comment type="subcellular location">
    <subcellularLocation>
        <location evidence="1 12">Cell outer membrane</location>
        <topology evidence="1 12">Multi-pass membrane protein</topology>
    </subcellularLocation>
</comment>
<feature type="region of interest" description="Disordered" evidence="14">
    <location>
        <begin position="59"/>
        <end position="84"/>
    </location>
</feature>
<reference evidence="18" key="1">
    <citation type="journal article" date="2019" name="Int. J. Syst. Evol. Microbiol.">
        <title>The Global Catalogue of Microorganisms (GCM) 10K type strain sequencing project: providing services to taxonomists for standard genome sequencing and annotation.</title>
        <authorList>
            <consortium name="The Broad Institute Genomics Platform"/>
            <consortium name="The Broad Institute Genome Sequencing Center for Infectious Disease"/>
            <person name="Wu L."/>
            <person name="Ma J."/>
        </authorList>
    </citation>
    <scope>NUCLEOTIDE SEQUENCE [LARGE SCALE GENOMIC DNA]</scope>
    <source>
        <strain evidence="18">NBRC 12467</strain>
    </source>
</reference>
<dbReference type="AlphaFoldDB" id="A0AA37SGX6"/>
<evidence type="ECO:0000256" key="13">
    <source>
        <dbReference type="RuleBase" id="RU003357"/>
    </source>
</evidence>
<evidence type="ECO:0000256" key="12">
    <source>
        <dbReference type="PROSITE-ProRule" id="PRU01360"/>
    </source>
</evidence>
<dbReference type="Proteomes" id="UP001156708">
    <property type="component" value="Unassembled WGS sequence"/>
</dbReference>
<keyword evidence="10 12" id="KW-0472">Membrane</keyword>
<dbReference type="InterPro" id="IPR039426">
    <property type="entry name" value="TonB-dep_rcpt-like"/>
</dbReference>
<dbReference type="SUPFAM" id="SSF56935">
    <property type="entry name" value="Porins"/>
    <property type="match status" value="1"/>
</dbReference>
<keyword evidence="2 12" id="KW-0813">Transport</keyword>
<organism evidence="17 18">
    <name type="scientific">Gluconobacter sphaericus NBRC 12467</name>
    <dbReference type="NCBI Taxonomy" id="1307951"/>
    <lineage>
        <taxon>Bacteria</taxon>
        <taxon>Pseudomonadati</taxon>
        <taxon>Pseudomonadota</taxon>
        <taxon>Alphaproteobacteria</taxon>
        <taxon>Acetobacterales</taxon>
        <taxon>Acetobacteraceae</taxon>
        <taxon>Gluconobacter</taxon>
    </lineage>
</organism>
<accession>A0AA37SGX6</accession>
<evidence type="ECO:0000256" key="10">
    <source>
        <dbReference type="ARBA" id="ARBA00023136"/>
    </source>
</evidence>
<dbReference type="InterPro" id="IPR000531">
    <property type="entry name" value="Beta-barrel_TonB"/>
</dbReference>
<comment type="caution">
    <text evidence="17">The sequence shown here is derived from an EMBL/GenBank/DDBJ whole genome shotgun (WGS) entry which is preliminary data.</text>
</comment>
<evidence type="ECO:0000256" key="1">
    <source>
        <dbReference type="ARBA" id="ARBA00004571"/>
    </source>
</evidence>
<dbReference type="InterPro" id="IPR037066">
    <property type="entry name" value="Plug_dom_sf"/>
</dbReference>
<evidence type="ECO:0000256" key="3">
    <source>
        <dbReference type="ARBA" id="ARBA00022452"/>
    </source>
</evidence>
<keyword evidence="9 13" id="KW-0798">TonB box</keyword>
<keyword evidence="8" id="KW-0406">Ion transport</keyword>
<dbReference type="EMBL" id="BSNZ01000006">
    <property type="protein sequence ID" value="GLQ84018.1"/>
    <property type="molecule type" value="Genomic_DNA"/>
</dbReference>
<dbReference type="PANTHER" id="PTHR32552:SF89">
    <property type="entry name" value="CATECHOLATE SIDEROPHORE RECEPTOR FIU"/>
    <property type="match status" value="1"/>
</dbReference>
<evidence type="ECO:0000256" key="8">
    <source>
        <dbReference type="ARBA" id="ARBA00023065"/>
    </source>
</evidence>
<dbReference type="Pfam" id="PF00593">
    <property type="entry name" value="TonB_dep_Rec_b-barrel"/>
    <property type="match status" value="1"/>
</dbReference>
<evidence type="ECO:0000256" key="6">
    <source>
        <dbReference type="ARBA" id="ARBA00022729"/>
    </source>
</evidence>
<dbReference type="GO" id="GO:0015344">
    <property type="term" value="F:siderophore uptake transmembrane transporter activity"/>
    <property type="evidence" value="ECO:0007669"/>
    <property type="project" value="TreeGrafter"/>
</dbReference>
<evidence type="ECO:0000259" key="16">
    <source>
        <dbReference type="Pfam" id="PF07715"/>
    </source>
</evidence>
<evidence type="ECO:0000313" key="17">
    <source>
        <dbReference type="EMBL" id="GLQ84018.1"/>
    </source>
</evidence>
<keyword evidence="11 12" id="KW-0998">Cell outer membrane</keyword>
<comment type="similarity">
    <text evidence="12 13">Belongs to the TonB-dependent receptor family.</text>
</comment>
<evidence type="ECO:0000313" key="18">
    <source>
        <dbReference type="Proteomes" id="UP001156708"/>
    </source>
</evidence>
<keyword evidence="3 12" id="KW-1134">Transmembrane beta strand</keyword>
<evidence type="ECO:0000256" key="7">
    <source>
        <dbReference type="ARBA" id="ARBA00023004"/>
    </source>
</evidence>
<dbReference type="GO" id="GO:0009279">
    <property type="term" value="C:cell outer membrane"/>
    <property type="evidence" value="ECO:0007669"/>
    <property type="project" value="UniProtKB-SubCell"/>
</dbReference>
<dbReference type="Pfam" id="PF07715">
    <property type="entry name" value="Plug"/>
    <property type="match status" value="1"/>
</dbReference>
<feature type="domain" description="TonB-dependent receptor-like beta-barrel" evidence="15">
    <location>
        <begin position="302"/>
        <end position="773"/>
    </location>
</feature>
<proteinExistence type="inferred from homology"/>
<protein>
    <submittedName>
        <fullName evidence="17">TonB-dependent receptor</fullName>
    </submittedName>
</protein>
<keyword evidence="7" id="KW-0408">Iron</keyword>
<keyword evidence="6" id="KW-0732">Signal</keyword>
<dbReference type="Gene3D" id="2.40.170.20">
    <property type="entry name" value="TonB-dependent receptor, beta-barrel domain"/>
    <property type="match status" value="1"/>
</dbReference>
<keyword evidence="5 12" id="KW-0812">Transmembrane</keyword>
<name>A0AA37SGX6_9PROT</name>
<keyword evidence="18" id="KW-1185">Reference proteome</keyword>
<sequence length="816" mass="89686">MFAALSPSKFYFLDAGKREMKKNGVLLTTCLSSLVFYSAHATPAPTKTTASRESFHHAYSPLGDQQKPDTRKNDTPQARASNKTESIVVLGSGASRETQTLSHLALQEVAPGTSPLKTLSKLPGVMFTSSDPLGAYEWSQQIIIRGFDQSRLGFTMDGIPLGNLAYGNDNGLSIGRALQTENNGPATLAQGAGSVGVAASNDLGGALEFTSIDPTTKYGVDVAGTVGSYGTWRTFARVNSGTLPGGGRLYVSYDYQDANKWKGDGIQQQQQANAKFIQPLGEKVKLTLFGDYSQRAENDYQDLSLSMIRTKGYDVDNITNNYSLAKQIAKAYQNGTPFPKGIANQDQSYYNSAGLRQDVLAYGRLDFDLTSRLKASTTVYGHTNTGEGIYATPYTPTPEALGGSPLSVRTTEYDIHREGFIGSLTYKIAHHTIEGGFWFENNDFEQARRFYPLNESGYTGSSVHWFRNNAFETQWQSAFNTKTYQFHLQDTWQITPALKLNYGFKSLVVDAHARQLEGNIMGAPLTNTFAGGAITSANGFLPQLGANYRLNRHNELFADFARNMAAFDNSTTGATSPFAMTSAAYAATKNTLRPEMSYSEEIGYRYHDHRIQASLTGYYIEFENRLASISPVSSGTNVQGYASILSNVGGVTARGIDAAFNYHFTDNWSIYASYAYNQSTYDDNLTTGGVTYATKGKSVVGMPRNLANVQLSYDDGSIWGNVGMQYQGRRTYTYTNDQWIKPNDIFNLNVGYRFHSHNWVLHGLDAQINVTNLFDKRYVATVGSTGFAVSDPSGSLQTLQAGAPRMVFFTLRKHFF</sequence>
<evidence type="ECO:0000256" key="2">
    <source>
        <dbReference type="ARBA" id="ARBA00022448"/>
    </source>
</evidence>
<dbReference type="Gene3D" id="2.170.130.10">
    <property type="entry name" value="TonB-dependent receptor, plug domain"/>
    <property type="match status" value="1"/>
</dbReference>
<keyword evidence="4" id="KW-0410">Iron transport</keyword>